<dbReference type="RefSeq" id="WP_187537361.1">
    <property type="nucleotide sequence ID" value="NZ_BAABJT010000001.1"/>
</dbReference>
<feature type="compositionally biased region" description="Basic and acidic residues" evidence="1">
    <location>
        <begin position="29"/>
        <end position="46"/>
    </location>
</feature>
<dbReference type="EMBL" id="CP060718">
    <property type="protein sequence ID" value="QNN66769.1"/>
    <property type="molecule type" value="Genomic_DNA"/>
</dbReference>
<dbReference type="AlphaFoldDB" id="A0A7G9SFZ4"/>
<protein>
    <submittedName>
        <fullName evidence="2">Uncharacterized protein</fullName>
    </submittedName>
</protein>
<organism evidence="2 3">
    <name type="scientific">Sphingomonas lutea</name>
    <dbReference type="NCBI Taxonomy" id="1045317"/>
    <lineage>
        <taxon>Bacteria</taxon>
        <taxon>Pseudomonadati</taxon>
        <taxon>Pseudomonadota</taxon>
        <taxon>Alphaproteobacteria</taxon>
        <taxon>Sphingomonadales</taxon>
        <taxon>Sphingomonadaceae</taxon>
        <taxon>Sphingomonas</taxon>
    </lineage>
</organism>
<keyword evidence="3" id="KW-1185">Reference proteome</keyword>
<reference evidence="2 3" key="1">
    <citation type="submission" date="2020-08" db="EMBL/GenBank/DDBJ databases">
        <title>Genome sequence of Sphingomonas lutea KCTC 23642T.</title>
        <authorList>
            <person name="Hyun D.-W."/>
            <person name="Bae J.-W."/>
        </authorList>
    </citation>
    <scope>NUCLEOTIDE SEQUENCE [LARGE SCALE GENOMIC DNA]</scope>
    <source>
        <strain evidence="2 3">KCTC 23642</strain>
    </source>
</reference>
<feature type="region of interest" description="Disordered" evidence="1">
    <location>
        <begin position="27"/>
        <end position="46"/>
    </location>
</feature>
<dbReference type="KEGG" id="slut:H9L13_08790"/>
<evidence type="ECO:0000256" key="1">
    <source>
        <dbReference type="SAM" id="MobiDB-lite"/>
    </source>
</evidence>
<evidence type="ECO:0000313" key="3">
    <source>
        <dbReference type="Proteomes" id="UP000515971"/>
    </source>
</evidence>
<sequence length="46" mass="5190">MSYGLIAGIVILALIVAIALSQRSHPRVTHIETHREREDDLEGRHD</sequence>
<dbReference type="Proteomes" id="UP000515971">
    <property type="component" value="Chromosome"/>
</dbReference>
<name>A0A7G9SFZ4_9SPHN</name>
<accession>A0A7G9SFZ4</accession>
<evidence type="ECO:0000313" key="2">
    <source>
        <dbReference type="EMBL" id="QNN66769.1"/>
    </source>
</evidence>
<proteinExistence type="predicted"/>
<gene>
    <name evidence="2" type="ORF">H9L13_08790</name>
</gene>